<dbReference type="PROSITE" id="PS00061">
    <property type="entry name" value="ADH_SHORT"/>
    <property type="match status" value="1"/>
</dbReference>
<name>A0A193G584_9BORD</name>
<proteinExistence type="inferred from homology"/>
<evidence type="ECO:0000313" key="5">
    <source>
        <dbReference type="EMBL" id="ANN75000.1"/>
    </source>
</evidence>
<dbReference type="AlphaFoldDB" id="A0A193G584"/>
<evidence type="ECO:0000259" key="3">
    <source>
        <dbReference type="SMART" id="SM00822"/>
    </source>
</evidence>
<dbReference type="Pfam" id="PF00106">
    <property type="entry name" value="adh_short"/>
    <property type="match status" value="1"/>
</dbReference>
<evidence type="ECO:0000313" key="7">
    <source>
        <dbReference type="Proteomes" id="UP000092213"/>
    </source>
</evidence>
<dbReference type="EMBL" id="CP016170">
    <property type="protein sequence ID" value="ANN69850.1"/>
    <property type="molecule type" value="Genomic_DNA"/>
</dbReference>
<reference evidence="6 7" key="1">
    <citation type="submission" date="2016-06" db="EMBL/GenBank/DDBJ databases">
        <title>Complete genome sequences of Bordetella bronchialis and Bordetella flabilis.</title>
        <authorList>
            <person name="LiPuma J.J."/>
            <person name="Spilker T."/>
        </authorList>
    </citation>
    <scope>NUCLEOTIDE SEQUENCE [LARGE SCALE GENOMIC DNA]</scope>
    <source>
        <strain evidence="5 7">AU17976</strain>
        <strain evidence="4 6">AU3182</strain>
    </source>
</reference>
<organism evidence="5 7">
    <name type="scientific">Bordetella bronchialis</name>
    <dbReference type="NCBI Taxonomy" id="463025"/>
    <lineage>
        <taxon>Bacteria</taxon>
        <taxon>Pseudomonadati</taxon>
        <taxon>Pseudomonadota</taxon>
        <taxon>Betaproteobacteria</taxon>
        <taxon>Burkholderiales</taxon>
        <taxon>Alcaligenaceae</taxon>
        <taxon>Bordetella</taxon>
    </lineage>
</organism>
<sequence>MQGAGGHAAGAAAASHRWTGDMEDKVVVLTGAGGGIGRGIAHALARAGARVVVNDVGVSLSGQGGDSGVAENLAEEIRAAGGQAVACTDSVSDWDSARRIVACALDTYGRIDAVVNNAGNLRDRFFHNMEEDEWRSVIDVHLHGTFFVSRAAAPHFRAQNGGAYVHMTSTSGLVGNFGQANYSAAKLGIVALSKSIALDMQKYGVRSNCIAPFAWSRMTDSIPANTPEEAARVEKLKKMEAGKIAPMAVFLASDAAAGVTGQIFGVRANEILLFSQPRPVRSVHMSEGWTPQSIADIAIPAMRASFYALERSPDVVSWDPI</sequence>
<dbReference type="SMART" id="SM00822">
    <property type="entry name" value="PKS_KR"/>
    <property type="match status" value="1"/>
</dbReference>
<accession>A0A193G584</accession>
<dbReference type="OrthoDB" id="9804774at2"/>
<evidence type="ECO:0000256" key="1">
    <source>
        <dbReference type="ARBA" id="ARBA00006484"/>
    </source>
</evidence>
<dbReference type="SUPFAM" id="SSF51735">
    <property type="entry name" value="NAD(P)-binding Rossmann-fold domains"/>
    <property type="match status" value="1"/>
</dbReference>
<evidence type="ECO:0000313" key="6">
    <source>
        <dbReference type="Proteomes" id="UP000091897"/>
    </source>
</evidence>
<dbReference type="InterPro" id="IPR051687">
    <property type="entry name" value="Peroxisomal_Beta-Oxidation"/>
</dbReference>
<dbReference type="InterPro" id="IPR036291">
    <property type="entry name" value="NAD(P)-bd_dom_sf"/>
</dbReference>
<dbReference type="InterPro" id="IPR057326">
    <property type="entry name" value="KR_dom"/>
</dbReference>
<evidence type="ECO:0000313" key="4">
    <source>
        <dbReference type="EMBL" id="ANN69850.1"/>
    </source>
</evidence>
<dbReference type="PRINTS" id="PR00080">
    <property type="entry name" value="SDRFAMILY"/>
</dbReference>
<dbReference type="InterPro" id="IPR002347">
    <property type="entry name" value="SDR_fam"/>
</dbReference>
<dbReference type="KEGG" id="bbro:BAU06_22330"/>
<comment type="similarity">
    <text evidence="1 2">Belongs to the short-chain dehydrogenases/reductases (SDR) family.</text>
</comment>
<dbReference type="Proteomes" id="UP000091897">
    <property type="component" value="Chromosome"/>
</dbReference>
<dbReference type="FunFam" id="3.40.50.720:FF:000084">
    <property type="entry name" value="Short-chain dehydrogenase reductase"/>
    <property type="match status" value="1"/>
</dbReference>
<protein>
    <submittedName>
        <fullName evidence="5">3-hydroxyacyl-CoA dehydrogenase</fullName>
    </submittedName>
</protein>
<dbReference type="InterPro" id="IPR020904">
    <property type="entry name" value="Sc_DH/Rdtase_CS"/>
</dbReference>
<dbReference type="EMBL" id="CP016171">
    <property type="protein sequence ID" value="ANN75000.1"/>
    <property type="molecule type" value="Genomic_DNA"/>
</dbReference>
<dbReference type="Gene3D" id="3.40.50.720">
    <property type="entry name" value="NAD(P)-binding Rossmann-like Domain"/>
    <property type="match status" value="1"/>
</dbReference>
<gene>
    <name evidence="4" type="ORF">BAU06_22330</name>
    <name evidence="5" type="ORF">BAU08_22860</name>
</gene>
<evidence type="ECO:0000256" key="2">
    <source>
        <dbReference type="RuleBase" id="RU000363"/>
    </source>
</evidence>
<dbReference type="PRINTS" id="PR00081">
    <property type="entry name" value="GDHRDH"/>
</dbReference>
<feature type="domain" description="Ketoreductase" evidence="3">
    <location>
        <begin position="25"/>
        <end position="221"/>
    </location>
</feature>
<keyword evidence="6" id="KW-1185">Reference proteome</keyword>
<dbReference type="STRING" id="463025.BAU08_22860"/>
<dbReference type="PANTHER" id="PTHR45024">
    <property type="entry name" value="DEHYDROGENASES, SHORT CHAIN"/>
    <property type="match status" value="1"/>
</dbReference>
<dbReference type="PANTHER" id="PTHR45024:SF3">
    <property type="entry name" value="BLL2957 PROTEIN"/>
    <property type="match status" value="1"/>
</dbReference>
<dbReference type="Proteomes" id="UP000092213">
    <property type="component" value="Chromosome"/>
</dbReference>